<reference evidence="2" key="1">
    <citation type="journal article" date="2015" name="Nat. Genet.">
        <title>The genome and transcriptome of the zoonotic hookworm Ancylostoma ceylanicum identify infection-specific gene families.</title>
        <authorList>
            <person name="Schwarz E.M."/>
            <person name="Hu Y."/>
            <person name="Antoshechkin I."/>
            <person name="Miller M.M."/>
            <person name="Sternberg P.W."/>
            <person name="Aroian R.V."/>
        </authorList>
    </citation>
    <scope>NUCLEOTIDE SEQUENCE</scope>
    <source>
        <strain evidence="2">HY135</strain>
    </source>
</reference>
<protein>
    <submittedName>
        <fullName evidence="1">Uncharacterized protein</fullName>
    </submittedName>
</protein>
<comment type="caution">
    <text evidence="1">The sequence shown here is derived from an EMBL/GenBank/DDBJ whole genome shotgun (WGS) entry which is preliminary data.</text>
</comment>
<keyword evidence="2" id="KW-1185">Reference proteome</keyword>
<evidence type="ECO:0000313" key="1">
    <source>
        <dbReference type="EMBL" id="EYC25825.1"/>
    </source>
</evidence>
<proteinExistence type="predicted"/>
<dbReference type="EMBL" id="JARK01001347">
    <property type="protein sequence ID" value="EYC25825.1"/>
    <property type="molecule type" value="Genomic_DNA"/>
</dbReference>
<sequence>MADTKMATLGSVSTALSPQIGRSSLCSSYHCDCLAVDHTENDSTRRLSSVDSKPLYPHINHHNADTGGVPLKGFIEVLIITSFQ</sequence>
<dbReference type="OrthoDB" id="2339771at2759"/>
<evidence type="ECO:0000313" key="2">
    <source>
        <dbReference type="Proteomes" id="UP000024635"/>
    </source>
</evidence>
<dbReference type="Proteomes" id="UP000024635">
    <property type="component" value="Unassembled WGS sequence"/>
</dbReference>
<gene>
    <name evidence="1" type="primary">Acey_s0011.g1407</name>
    <name evidence="1" type="ORF">Y032_0011g1407</name>
</gene>
<organism evidence="1 2">
    <name type="scientific">Ancylostoma ceylanicum</name>
    <dbReference type="NCBI Taxonomy" id="53326"/>
    <lineage>
        <taxon>Eukaryota</taxon>
        <taxon>Metazoa</taxon>
        <taxon>Ecdysozoa</taxon>
        <taxon>Nematoda</taxon>
        <taxon>Chromadorea</taxon>
        <taxon>Rhabditida</taxon>
        <taxon>Rhabditina</taxon>
        <taxon>Rhabditomorpha</taxon>
        <taxon>Strongyloidea</taxon>
        <taxon>Ancylostomatidae</taxon>
        <taxon>Ancylostomatinae</taxon>
        <taxon>Ancylostoma</taxon>
    </lineage>
</organism>
<accession>A0A016VEH5</accession>
<dbReference type="AlphaFoldDB" id="A0A016VEH5"/>
<name>A0A016VEH5_9BILA</name>